<dbReference type="PROSITE" id="PS50995">
    <property type="entry name" value="HTH_MARR_2"/>
    <property type="match status" value="1"/>
</dbReference>
<dbReference type="SUPFAM" id="SSF46785">
    <property type="entry name" value="Winged helix' DNA-binding domain"/>
    <property type="match status" value="1"/>
</dbReference>
<evidence type="ECO:0000313" key="2">
    <source>
        <dbReference type="EMBL" id="PPB50855.1"/>
    </source>
</evidence>
<sequence length="151" mass="16561">MEGARDAEREKFLAEAIDTMSALTRDLAAAGSYPFRERGLGRARMNLLYQLSRRGSLGVGALAALLDVTPGAVSQHVDHLRQAGLVTVDVDPLDARARIIALTDQARAEVDEFQRGWIDAIAPRFDALSIDDVHELRRLLSLVRPADPSCR</sequence>
<comment type="caution">
    <text evidence="2">The sequence shown here is derived from an EMBL/GenBank/DDBJ whole genome shotgun (WGS) entry which is preliminary data.</text>
</comment>
<protein>
    <submittedName>
        <fullName evidence="2">MarR family transcriptional regulator</fullName>
    </submittedName>
</protein>
<dbReference type="SMART" id="SM00418">
    <property type="entry name" value="HTH_ARSR"/>
    <property type="match status" value="1"/>
</dbReference>
<dbReference type="Proteomes" id="UP000239297">
    <property type="component" value="Unassembled WGS sequence"/>
</dbReference>
<dbReference type="GO" id="GO:0006950">
    <property type="term" value="P:response to stress"/>
    <property type="evidence" value="ECO:0007669"/>
    <property type="project" value="TreeGrafter"/>
</dbReference>
<dbReference type="Gene3D" id="1.10.10.10">
    <property type="entry name" value="Winged helix-like DNA-binding domain superfamily/Winged helix DNA-binding domain"/>
    <property type="match status" value="1"/>
</dbReference>
<dbReference type="RefSeq" id="WP_104120120.1">
    <property type="nucleotide sequence ID" value="NZ_PRKW01000001.1"/>
</dbReference>
<dbReference type="InterPro" id="IPR000835">
    <property type="entry name" value="HTH_MarR-typ"/>
</dbReference>
<dbReference type="PANTHER" id="PTHR33164:SF94">
    <property type="entry name" value="TRANSCRIPTIONAL REGULATORY PROTEIN-RELATED"/>
    <property type="match status" value="1"/>
</dbReference>
<dbReference type="Pfam" id="PF12802">
    <property type="entry name" value="MarR_2"/>
    <property type="match status" value="1"/>
</dbReference>
<dbReference type="InterPro" id="IPR011991">
    <property type="entry name" value="ArsR-like_HTH"/>
</dbReference>
<evidence type="ECO:0000313" key="3">
    <source>
        <dbReference type="Proteomes" id="UP000239297"/>
    </source>
</evidence>
<dbReference type="InterPro" id="IPR001845">
    <property type="entry name" value="HTH_ArsR_DNA-bd_dom"/>
</dbReference>
<dbReference type="AlphaFoldDB" id="A0A2S5J235"/>
<dbReference type="InterPro" id="IPR036388">
    <property type="entry name" value="WH-like_DNA-bd_sf"/>
</dbReference>
<dbReference type="SMART" id="SM00347">
    <property type="entry name" value="HTH_MARR"/>
    <property type="match status" value="1"/>
</dbReference>
<name>A0A2S5J235_9MICC</name>
<organism evidence="2 3">
    <name type="scientific">Arthrobacter pityocampae</name>
    <dbReference type="NCBI Taxonomy" id="547334"/>
    <lineage>
        <taxon>Bacteria</taxon>
        <taxon>Bacillati</taxon>
        <taxon>Actinomycetota</taxon>
        <taxon>Actinomycetes</taxon>
        <taxon>Micrococcales</taxon>
        <taxon>Micrococcaceae</taxon>
        <taxon>Arthrobacter</taxon>
    </lineage>
</organism>
<dbReference type="EMBL" id="PRKW01000001">
    <property type="protein sequence ID" value="PPB50855.1"/>
    <property type="molecule type" value="Genomic_DNA"/>
</dbReference>
<dbReference type="InterPro" id="IPR036390">
    <property type="entry name" value="WH_DNA-bd_sf"/>
</dbReference>
<dbReference type="OrthoDB" id="4945381at2"/>
<keyword evidence="3" id="KW-1185">Reference proteome</keyword>
<gene>
    <name evidence="2" type="ORF">C4K88_03055</name>
</gene>
<dbReference type="CDD" id="cd00090">
    <property type="entry name" value="HTH_ARSR"/>
    <property type="match status" value="1"/>
</dbReference>
<dbReference type="GO" id="GO:0003700">
    <property type="term" value="F:DNA-binding transcription factor activity"/>
    <property type="evidence" value="ECO:0007669"/>
    <property type="project" value="InterPro"/>
</dbReference>
<reference evidence="2 3" key="1">
    <citation type="journal article" date="2014" name="Int. J. Syst. Evol. Microbiol.">
        <title>Arthrobacter pityocampae sp. nov., isolated from Thaumetopoea pityocampa (Lep., Thaumetopoeidae).</title>
        <authorList>
            <person name="Ince I.A."/>
            <person name="Demirbag Z."/>
            <person name="Kati H."/>
        </authorList>
    </citation>
    <scope>NUCLEOTIDE SEQUENCE [LARGE SCALE GENOMIC DNA]</scope>
    <source>
        <strain evidence="2 3">Tp2</strain>
    </source>
</reference>
<evidence type="ECO:0000259" key="1">
    <source>
        <dbReference type="PROSITE" id="PS50995"/>
    </source>
</evidence>
<proteinExistence type="predicted"/>
<dbReference type="InterPro" id="IPR039422">
    <property type="entry name" value="MarR/SlyA-like"/>
</dbReference>
<accession>A0A2S5J235</accession>
<dbReference type="PANTHER" id="PTHR33164">
    <property type="entry name" value="TRANSCRIPTIONAL REGULATOR, MARR FAMILY"/>
    <property type="match status" value="1"/>
</dbReference>
<feature type="domain" description="HTH marR-type" evidence="1">
    <location>
        <begin position="13"/>
        <end position="145"/>
    </location>
</feature>